<dbReference type="EMBL" id="MFBD01000043">
    <property type="protein sequence ID" value="OGD87838.1"/>
    <property type="molecule type" value="Genomic_DNA"/>
</dbReference>
<dbReference type="AlphaFoldDB" id="A0A1F5G7J6"/>
<dbReference type="STRING" id="1797714.A3D04_02620"/>
<comment type="caution">
    <text evidence="1">The sequence shown here is derived from an EMBL/GenBank/DDBJ whole genome shotgun (WGS) entry which is preliminary data.</text>
</comment>
<sequence>MSETKAEETKVESRRVTSFDQLKPRKLYRLHSHDRNGQREVVEVNTKDFYIEEPVDPNAREFRFKGLIYVRIPNKIKTEGLDLFDSIRLHEFGLVFVKGSNEELIRQGHKALSDSYIVVEDPSKGIGSPTHSDPSYNNWVEEISDRVTK</sequence>
<protein>
    <submittedName>
        <fullName evidence="1">Uncharacterized protein</fullName>
    </submittedName>
</protein>
<gene>
    <name evidence="1" type="ORF">A3D04_02620</name>
</gene>
<evidence type="ECO:0000313" key="2">
    <source>
        <dbReference type="Proteomes" id="UP000177369"/>
    </source>
</evidence>
<evidence type="ECO:0000313" key="1">
    <source>
        <dbReference type="EMBL" id="OGD87838.1"/>
    </source>
</evidence>
<reference evidence="1 2" key="1">
    <citation type="journal article" date="2016" name="Nat. Commun.">
        <title>Thousands of microbial genomes shed light on interconnected biogeochemical processes in an aquifer system.</title>
        <authorList>
            <person name="Anantharaman K."/>
            <person name="Brown C.T."/>
            <person name="Hug L.A."/>
            <person name="Sharon I."/>
            <person name="Castelle C.J."/>
            <person name="Probst A.J."/>
            <person name="Thomas B.C."/>
            <person name="Singh A."/>
            <person name="Wilkins M.J."/>
            <person name="Karaoz U."/>
            <person name="Brodie E.L."/>
            <person name="Williams K.H."/>
            <person name="Hubbard S.S."/>
            <person name="Banfield J.F."/>
        </authorList>
    </citation>
    <scope>NUCLEOTIDE SEQUENCE [LARGE SCALE GENOMIC DNA]</scope>
</reference>
<name>A0A1F5G7J6_9BACT</name>
<proteinExistence type="predicted"/>
<dbReference type="Proteomes" id="UP000177369">
    <property type="component" value="Unassembled WGS sequence"/>
</dbReference>
<accession>A0A1F5G7J6</accession>
<organism evidence="1 2">
    <name type="scientific">Candidatus Curtissbacteria bacterium RIFCSPHIGHO2_02_FULL_40_16b</name>
    <dbReference type="NCBI Taxonomy" id="1797714"/>
    <lineage>
        <taxon>Bacteria</taxon>
        <taxon>Candidatus Curtissiibacteriota</taxon>
    </lineage>
</organism>